<reference evidence="1" key="2">
    <citation type="submission" date="2025-08" db="UniProtKB">
        <authorList>
            <consortium name="Ensembl"/>
        </authorList>
    </citation>
    <scope>IDENTIFICATION</scope>
</reference>
<evidence type="ECO:0000313" key="2">
    <source>
        <dbReference type="Proteomes" id="UP000008672"/>
    </source>
</evidence>
<dbReference type="Ensembl" id="ENSLACT00000005969.1">
    <property type="protein sequence ID" value="ENSLACP00000005917.1"/>
    <property type="gene ID" value="ENSLACG00000005252.1"/>
</dbReference>
<protein>
    <recommendedName>
        <fullName evidence="3">DUF4371 domain-containing protein</fullName>
    </recommendedName>
</protein>
<organism evidence="1 2">
    <name type="scientific">Latimeria chalumnae</name>
    <name type="common">Coelacanth</name>
    <dbReference type="NCBI Taxonomy" id="7897"/>
    <lineage>
        <taxon>Eukaryota</taxon>
        <taxon>Metazoa</taxon>
        <taxon>Chordata</taxon>
        <taxon>Craniata</taxon>
        <taxon>Vertebrata</taxon>
        <taxon>Euteleostomi</taxon>
        <taxon>Coelacanthiformes</taxon>
        <taxon>Coelacanthidae</taxon>
        <taxon>Latimeria</taxon>
    </lineage>
</organism>
<dbReference type="PANTHER" id="PTHR45749">
    <property type="match status" value="1"/>
</dbReference>
<dbReference type="PANTHER" id="PTHR45749:SF35">
    <property type="entry name" value="AC-LIKE TRANSPOSASE-RELATED"/>
    <property type="match status" value="1"/>
</dbReference>
<dbReference type="STRING" id="7897.ENSLACP00000005917"/>
<evidence type="ECO:0008006" key="3">
    <source>
        <dbReference type="Google" id="ProtNLM"/>
    </source>
</evidence>
<dbReference type="Proteomes" id="UP000008672">
    <property type="component" value="Unassembled WGS sequence"/>
</dbReference>
<accession>H3A8E6</accession>
<evidence type="ECO:0000313" key="1">
    <source>
        <dbReference type="Ensembl" id="ENSLACP00000005917.1"/>
    </source>
</evidence>
<sequence>NGERIQRSWLQSINPNNSTYCFCCKLFSSKNQKLTSEGLCDWINISALLKSHESSPEHIKHMQCWKELEMHLKKGKMIDQSEMCLIEAKRKYWCDVLMCPISIVQSLAERNLAFCGSSGSETLYMPSNGNFLKEVELLAKFDPEMEQHVGHVQRVDGKPEIKGHFLGFLVMHETTGLSLKALKSSIFHLMTAEKCFLSVFACPHPSLPSFPSVGVQVYTLYSSTGNSLNFKYRILFWQEDQFSDHCVFSATVFSTSGLALIVSKRLFEKIAMSKHMQGKRQGVQAQLLQKKILELLMNLTLNLVIADAAKSSHDAAGFFGYLQKLYNFFSTQRWAVLCHHVCFNVKLKPWSETRWESRELKAQKQLLKSQEVRERCTDIMAKVEAQALVEEIRSHHFLIGSAVWYDILININHVSKLLRSSSRQTDLATNLLESTKTFLMDNRNGFAGAPITTKEICEQMSIPAHLKQKSPDKPFQDALKQLEANFFNRVGDSAITSIEDRFQTMGSVKDKVGILWDLKQAAEMPKELLSEHCNNLQNNLSSKHESDLNGKGLFQENLSICSLLPKKMTAFEVLSFIHKNQTKDIYPNLWIALRI</sequence>
<name>H3A8E6_LATCH</name>
<dbReference type="GeneTree" id="ENSGT00940000154356"/>
<dbReference type="HOGENOM" id="CLU_006175_4_3_1"/>
<reference evidence="2" key="1">
    <citation type="submission" date="2011-08" db="EMBL/GenBank/DDBJ databases">
        <title>The draft genome of Latimeria chalumnae.</title>
        <authorList>
            <person name="Di Palma F."/>
            <person name="Alfoldi J."/>
            <person name="Johnson J."/>
            <person name="Berlin A."/>
            <person name="Gnerre S."/>
            <person name="Jaffe D."/>
            <person name="MacCallum I."/>
            <person name="Young S."/>
            <person name="Walker B.J."/>
            <person name="Lander E."/>
            <person name="Lindblad-Toh K."/>
        </authorList>
    </citation>
    <scope>NUCLEOTIDE SEQUENCE [LARGE SCALE GENOMIC DNA]</scope>
    <source>
        <strain evidence="2">Wild caught</strain>
    </source>
</reference>
<dbReference type="EMBL" id="AFYH01199007">
    <property type="status" value="NOT_ANNOTATED_CDS"/>
    <property type="molecule type" value="Genomic_DNA"/>
</dbReference>
<reference evidence="1" key="3">
    <citation type="submission" date="2025-09" db="UniProtKB">
        <authorList>
            <consortium name="Ensembl"/>
        </authorList>
    </citation>
    <scope>IDENTIFICATION</scope>
</reference>
<dbReference type="AlphaFoldDB" id="H3A8E6"/>
<proteinExistence type="predicted"/>
<dbReference type="eggNOG" id="ENOG502QPQD">
    <property type="taxonomic scope" value="Eukaryota"/>
</dbReference>
<keyword evidence="2" id="KW-1185">Reference proteome</keyword>
<dbReference type="EMBL" id="AFYH01199006">
    <property type="status" value="NOT_ANNOTATED_CDS"/>
    <property type="molecule type" value="Genomic_DNA"/>
</dbReference>
<dbReference type="InParanoid" id="H3A8E6"/>